<protein>
    <submittedName>
        <fullName evidence="1">Glycosyltransferase family 2 protein</fullName>
    </submittedName>
</protein>
<reference evidence="1" key="1">
    <citation type="submission" date="2020-10" db="EMBL/GenBank/DDBJ databases">
        <title>Paenihalocynthiibacter styelae gen. nov., sp. nov., isolated from stalked sea squirt Styela clava.</title>
        <authorList>
            <person name="Kim Y.-O."/>
            <person name="Yoon J.-H."/>
        </authorList>
    </citation>
    <scope>NUCLEOTIDE SEQUENCE</scope>
    <source>
        <strain evidence="1">MYP1-1</strain>
    </source>
</reference>
<sequence>MRRRRLLLRAVRKSRELDCLTDRTDQIKPGDILATATIRNECDRLPGFLDHYRRMGVSQFLVVDNGSDDGSTEMLMSQPDVSVWSTPHSYKASRFGMDWLAYLKMRYAHGHWCVTVDADELLIYPGHDDKPLHSLTNWLDQQGVDFFSAILLDMYPREALGQQGTDPSDDVISRLPWFSGYEYSWEWRPKTKSISVRGGPRERVFFTENPDFTPHLNKTPLVKWSRRYVDFHSTHTLLPRRLNAGLDRRLNLPSGVLLHTKFLDSILEKSSEEKERRQHFTYTDRYDDYYDQIMAQPVLWDAQQSVKYEGWQQLEDLGLLTRGRWQ</sequence>
<accession>A0A8J7LQ73</accession>
<keyword evidence="2" id="KW-1185">Reference proteome</keyword>
<dbReference type="AlphaFoldDB" id="A0A8J7LQ73"/>
<dbReference type="InterPro" id="IPR029044">
    <property type="entry name" value="Nucleotide-diphossugar_trans"/>
</dbReference>
<dbReference type="EMBL" id="JADCKQ010000006">
    <property type="protein sequence ID" value="MBI1493937.1"/>
    <property type="molecule type" value="Genomic_DNA"/>
</dbReference>
<evidence type="ECO:0000313" key="2">
    <source>
        <dbReference type="Proteomes" id="UP000640583"/>
    </source>
</evidence>
<gene>
    <name evidence="1" type="ORF">H1D41_09850</name>
</gene>
<dbReference type="Proteomes" id="UP000640583">
    <property type="component" value="Unassembled WGS sequence"/>
</dbReference>
<name>A0A8J7LQ73_9RHOB</name>
<proteinExistence type="predicted"/>
<dbReference type="SUPFAM" id="SSF53448">
    <property type="entry name" value="Nucleotide-diphospho-sugar transferases"/>
    <property type="match status" value="1"/>
</dbReference>
<comment type="caution">
    <text evidence="1">The sequence shown here is derived from an EMBL/GenBank/DDBJ whole genome shotgun (WGS) entry which is preliminary data.</text>
</comment>
<organism evidence="1 2">
    <name type="scientific">Halocynthiibacter styelae</name>
    <dbReference type="NCBI Taxonomy" id="2761955"/>
    <lineage>
        <taxon>Bacteria</taxon>
        <taxon>Pseudomonadati</taxon>
        <taxon>Pseudomonadota</taxon>
        <taxon>Alphaproteobacteria</taxon>
        <taxon>Rhodobacterales</taxon>
        <taxon>Paracoccaceae</taxon>
        <taxon>Halocynthiibacter</taxon>
    </lineage>
</organism>
<evidence type="ECO:0000313" key="1">
    <source>
        <dbReference type="EMBL" id="MBI1493937.1"/>
    </source>
</evidence>
<dbReference type="Pfam" id="PF13704">
    <property type="entry name" value="Glyco_tranf_2_4"/>
    <property type="match status" value="1"/>
</dbReference>